<reference evidence="5" key="1">
    <citation type="submission" date="2021-01" db="EMBL/GenBank/DDBJ databases">
        <authorList>
            <person name="Corre E."/>
            <person name="Pelletier E."/>
            <person name="Niang G."/>
            <person name="Scheremetjew M."/>
            <person name="Finn R."/>
            <person name="Kale V."/>
            <person name="Holt S."/>
            <person name="Cochrane G."/>
            <person name="Meng A."/>
            <person name="Brown T."/>
            <person name="Cohen L."/>
        </authorList>
    </citation>
    <scope>NUCLEOTIDE SEQUENCE</scope>
    <source>
        <strain evidence="5">CCMP2058</strain>
    </source>
</reference>
<gene>
    <name evidence="5" type="ORF">LAMO00422_LOCUS16747</name>
</gene>
<keyword evidence="1" id="KW-0677">Repeat</keyword>
<evidence type="ECO:0000256" key="2">
    <source>
        <dbReference type="ARBA" id="ARBA00023043"/>
    </source>
</evidence>
<dbReference type="PROSITE" id="PS50088">
    <property type="entry name" value="ANK_REPEAT"/>
    <property type="match status" value="2"/>
</dbReference>
<accession>A0A7S0DKG6</accession>
<feature type="repeat" description="ANK" evidence="3">
    <location>
        <begin position="119"/>
        <end position="141"/>
    </location>
</feature>
<dbReference type="Pfam" id="PF12796">
    <property type="entry name" value="Ank_2"/>
    <property type="match status" value="1"/>
</dbReference>
<dbReference type="Pfam" id="PF13637">
    <property type="entry name" value="Ank_4"/>
    <property type="match status" value="1"/>
</dbReference>
<evidence type="ECO:0000313" key="5">
    <source>
        <dbReference type="EMBL" id="CAD8457796.1"/>
    </source>
</evidence>
<evidence type="ECO:0000256" key="1">
    <source>
        <dbReference type="ARBA" id="ARBA00022737"/>
    </source>
</evidence>
<name>A0A7S0DKG6_9EUKA</name>
<dbReference type="SUPFAM" id="SSF48403">
    <property type="entry name" value="Ankyrin repeat"/>
    <property type="match status" value="1"/>
</dbReference>
<feature type="repeat" description="ANK" evidence="3">
    <location>
        <begin position="352"/>
        <end position="384"/>
    </location>
</feature>
<dbReference type="InterPro" id="IPR002110">
    <property type="entry name" value="Ankyrin_rpt"/>
</dbReference>
<protein>
    <submittedName>
        <fullName evidence="5">Uncharacterized protein</fullName>
    </submittedName>
</protein>
<sequence>MPRDSETSRSLLMGVKVKVVCGKRPREQSAEPRLTKRSKTLLNSKWRLGGNGGLNGRPIPVKRILSGEGKQRLEEQESDTSSGSPKSICALFMAASENNPSLVKVLIDGSCDVNLVDDRGMSALHHAAASGAVEVVRLLLNYHYNPKFDLVWKPILSHRSTNLITSIATQDYDNMNALMHAAANGHLEAVREIIRPWPERQPPYYGRAMPGYCDITSATSKAHLSAVELAAINGHTDVVSFLVSKCRHEWEGNMGIEGPVSLHNVWLPEIARNLIKMKADVNEKDSYGSSFLEVAILPDVSNVDMVRFLVEEGNISLTGAVTAAAMTTDPRGIHITRYLLEKKADVNEANEEGDTPVIVAARRMHCDVLRLLIESKANVNALNRKGESALSEVDILLLDGYAKSLDLSVVNAAQISHGCSAEAIHILLQANAKVKVGGVQKGFSLIQRIEAAAHIPIQWAGARDERRDSIVKSLKHPFIGLESICDLVFQYDDDLYWCARLRHLLNTNARAKPSHVNVWLSPSVKSSPATSNHDKAPTTWLATSTSTSPATWSGLCRGWR</sequence>
<dbReference type="PROSITE" id="PS50297">
    <property type="entry name" value="ANK_REP_REGION"/>
    <property type="match status" value="2"/>
</dbReference>
<dbReference type="Gene3D" id="1.25.40.20">
    <property type="entry name" value="Ankyrin repeat-containing domain"/>
    <property type="match status" value="3"/>
</dbReference>
<dbReference type="PANTHER" id="PTHR24173">
    <property type="entry name" value="ANKYRIN REPEAT CONTAINING"/>
    <property type="match status" value="1"/>
</dbReference>
<dbReference type="EMBL" id="HBEM01024666">
    <property type="protein sequence ID" value="CAD8457796.1"/>
    <property type="molecule type" value="Transcribed_RNA"/>
</dbReference>
<organism evidence="5">
    <name type="scientific">Amorphochlora amoebiformis</name>
    <dbReference type="NCBI Taxonomy" id="1561963"/>
    <lineage>
        <taxon>Eukaryota</taxon>
        <taxon>Sar</taxon>
        <taxon>Rhizaria</taxon>
        <taxon>Cercozoa</taxon>
        <taxon>Chlorarachniophyceae</taxon>
        <taxon>Amorphochlora</taxon>
    </lineage>
</organism>
<dbReference type="AlphaFoldDB" id="A0A7S0DKG6"/>
<evidence type="ECO:0000256" key="3">
    <source>
        <dbReference type="PROSITE-ProRule" id="PRU00023"/>
    </source>
</evidence>
<feature type="region of interest" description="Disordered" evidence="4">
    <location>
        <begin position="23"/>
        <end position="42"/>
    </location>
</feature>
<proteinExistence type="predicted"/>
<keyword evidence="2 3" id="KW-0040">ANK repeat</keyword>
<dbReference type="SMART" id="SM00248">
    <property type="entry name" value="ANK"/>
    <property type="match status" value="6"/>
</dbReference>
<dbReference type="PANTHER" id="PTHR24173:SF74">
    <property type="entry name" value="ANKYRIN REPEAT DOMAIN-CONTAINING PROTEIN 16"/>
    <property type="match status" value="1"/>
</dbReference>
<evidence type="ECO:0000256" key="4">
    <source>
        <dbReference type="SAM" id="MobiDB-lite"/>
    </source>
</evidence>
<feature type="compositionally biased region" description="Basic and acidic residues" evidence="4">
    <location>
        <begin position="24"/>
        <end position="34"/>
    </location>
</feature>
<dbReference type="InterPro" id="IPR036770">
    <property type="entry name" value="Ankyrin_rpt-contain_sf"/>
</dbReference>